<comment type="caution">
    <text evidence="7">The sequence shown here is derived from an EMBL/GenBank/DDBJ whole genome shotgun (WGS) entry which is preliminary data.</text>
</comment>
<dbReference type="PANTHER" id="PTHR33217:SF8">
    <property type="entry name" value="MUTATOR FAMILY TRANSPOSASE"/>
    <property type="match status" value="1"/>
</dbReference>
<reference evidence="7 8" key="1">
    <citation type="submission" date="2019-06" db="EMBL/GenBank/DDBJ databases">
        <title>Whole genome shotgun sequence of Glutamicibacter nicotianae NBRC 14234.</title>
        <authorList>
            <person name="Hosoyama A."/>
            <person name="Uohara A."/>
            <person name="Ohji S."/>
            <person name="Ichikawa N."/>
        </authorList>
    </citation>
    <scope>NUCLEOTIDE SEQUENCE [LARGE SCALE GENOMIC DNA]</scope>
    <source>
        <strain evidence="7 8">NBRC 14234</strain>
    </source>
</reference>
<sequence>MLIGVTVEGIKHALGIWVTENEGAKFWAQVCAQLANRGVKDVLIACCDGLTGFPEAIEATWARATVQTCVVHLIRAANRFVSYGDRKAVSKQLKTIYTAPSIESAGKALDDFEASELGRKYPSAVATWRNA</sequence>
<evidence type="ECO:0000256" key="6">
    <source>
        <dbReference type="RuleBase" id="RU365089"/>
    </source>
</evidence>
<evidence type="ECO:0000256" key="2">
    <source>
        <dbReference type="ARBA" id="ARBA00010961"/>
    </source>
</evidence>
<comment type="function">
    <text evidence="1 6">Required for the transposition of the insertion element.</text>
</comment>
<keyword evidence="4 6" id="KW-0238">DNA-binding</keyword>
<evidence type="ECO:0000313" key="7">
    <source>
        <dbReference type="EMBL" id="GEC13085.1"/>
    </source>
</evidence>
<keyword evidence="8" id="KW-1185">Reference proteome</keyword>
<dbReference type="InterPro" id="IPR001207">
    <property type="entry name" value="Transposase_mutator"/>
</dbReference>
<dbReference type="EMBL" id="BJNE01000009">
    <property type="protein sequence ID" value="GEC13085.1"/>
    <property type="molecule type" value="Genomic_DNA"/>
</dbReference>
<gene>
    <name evidence="7" type="ORF">ANI01nite_22880</name>
</gene>
<dbReference type="PANTHER" id="PTHR33217">
    <property type="entry name" value="TRANSPOSASE FOR INSERTION SEQUENCE ELEMENT IS1081"/>
    <property type="match status" value="1"/>
</dbReference>
<keyword evidence="3 6" id="KW-0815">Transposition</keyword>
<comment type="similarity">
    <text evidence="2 6">Belongs to the transposase mutator family.</text>
</comment>
<evidence type="ECO:0000313" key="8">
    <source>
        <dbReference type="Proteomes" id="UP000316242"/>
    </source>
</evidence>
<evidence type="ECO:0000256" key="4">
    <source>
        <dbReference type="ARBA" id="ARBA00023125"/>
    </source>
</evidence>
<protein>
    <recommendedName>
        <fullName evidence="6">Mutator family transposase</fullName>
    </recommendedName>
</protein>
<organism evidence="7 8">
    <name type="scientific">Glutamicibacter nicotianae</name>
    <name type="common">Arthrobacter nicotianae</name>
    <dbReference type="NCBI Taxonomy" id="37929"/>
    <lineage>
        <taxon>Bacteria</taxon>
        <taxon>Bacillati</taxon>
        <taxon>Actinomycetota</taxon>
        <taxon>Actinomycetes</taxon>
        <taxon>Micrococcales</taxon>
        <taxon>Micrococcaceae</taxon>
        <taxon>Glutamicibacter</taxon>
    </lineage>
</organism>
<evidence type="ECO:0000256" key="5">
    <source>
        <dbReference type="ARBA" id="ARBA00023172"/>
    </source>
</evidence>
<evidence type="ECO:0000256" key="3">
    <source>
        <dbReference type="ARBA" id="ARBA00022578"/>
    </source>
</evidence>
<accession>A0ABQ0RMN3</accession>
<evidence type="ECO:0000256" key="1">
    <source>
        <dbReference type="ARBA" id="ARBA00002190"/>
    </source>
</evidence>
<dbReference type="Pfam" id="PF00872">
    <property type="entry name" value="Transposase_mut"/>
    <property type="match status" value="1"/>
</dbReference>
<proteinExistence type="inferred from homology"/>
<name>A0ABQ0RMN3_GLUNI</name>
<dbReference type="Proteomes" id="UP000316242">
    <property type="component" value="Unassembled WGS sequence"/>
</dbReference>
<keyword evidence="6" id="KW-0814">Transposable element</keyword>
<keyword evidence="5 6" id="KW-0233">DNA recombination</keyword>